<dbReference type="GeneID" id="27679430"/>
<keyword evidence="2" id="KW-1185">Reference proteome</keyword>
<sequence length="90" mass="9970">MAPLCSNQTPLRLAREAATLSKLQGEQWEEKKAFVLNEGKIEIKTFSEQVRVNNTPRVDTQLSDDGSVQRTLMLCVPPVSSAMGHNSTKI</sequence>
<dbReference type="VEuPathDB" id="FungiDB:PEXP_098420"/>
<gene>
    <name evidence="1" type="ORF">PEX2_067390</name>
</gene>
<comment type="caution">
    <text evidence="1">The sequence shown here is derived from an EMBL/GenBank/DDBJ whole genome shotgun (WGS) entry which is preliminary data.</text>
</comment>
<dbReference type="AlphaFoldDB" id="A0A0A2JS59"/>
<name>A0A0A2JS59_PENEN</name>
<dbReference type="EMBL" id="JQFZ01000121">
    <property type="protein sequence ID" value="KGO58229.1"/>
    <property type="molecule type" value="Genomic_DNA"/>
</dbReference>
<dbReference type="RefSeq" id="XP_016599723.1">
    <property type="nucleotide sequence ID" value="XM_016744010.1"/>
</dbReference>
<dbReference type="Proteomes" id="UP000030143">
    <property type="component" value="Unassembled WGS sequence"/>
</dbReference>
<organism evidence="1 2">
    <name type="scientific">Penicillium expansum</name>
    <name type="common">Blue mold rot fungus</name>
    <dbReference type="NCBI Taxonomy" id="27334"/>
    <lineage>
        <taxon>Eukaryota</taxon>
        <taxon>Fungi</taxon>
        <taxon>Dikarya</taxon>
        <taxon>Ascomycota</taxon>
        <taxon>Pezizomycotina</taxon>
        <taxon>Eurotiomycetes</taxon>
        <taxon>Eurotiomycetidae</taxon>
        <taxon>Eurotiales</taxon>
        <taxon>Aspergillaceae</taxon>
        <taxon>Penicillium</taxon>
    </lineage>
</organism>
<proteinExistence type="predicted"/>
<protein>
    <submittedName>
        <fullName evidence="1">Uncharacterized protein</fullName>
    </submittedName>
</protein>
<accession>A0A0A2JS59</accession>
<evidence type="ECO:0000313" key="1">
    <source>
        <dbReference type="EMBL" id="KGO58229.1"/>
    </source>
</evidence>
<evidence type="ECO:0000313" key="2">
    <source>
        <dbReference type="Proteomes" id="UP000030143"/>
    </source>
</evidence>
<reference evidence="1 2" key="1">
    <citation type="journal article" date="2015" name="Mol. Plant Microbe Interact.">
        <title>Genome, transcriptome, and functional analyses of Penicillium expansum provide new insights into secondary metabolism and pathogenicity.</title>
        <authorList>
            <person name="Ballester A.R."/>
            <person name="Marcet-Houben M."/>
            <person name="Levin E."/>
            <person name="Sela N."/>
            <person name="Selma-Lazaro C."/>
            <person name="Carmona L."/>
            <person name="Wisniewski M."/>
            <person name="Droby S."/>
            <person name="Gonzalez-Candelas L."/>
            <person name="Gabaldon T."/>
        </authorList>
    </citation>
    <scope>NUCLEOTIDE SEQUENCE [LARGE SCALE GENOMIC DNA]</scope>
    <source>
        <strain evidence="1 2">MD-8</strain>
    </source>
</reference>
<dbReference type="HOGENOM" id="CLU_2441553_0_0_1"/>